<reference evidence="2" key="1">
    <citation type="submission" date="2019-06" db="EMBL/GenBank/DDBJ databases">
        <title>Genomics analysis of Aphanomyces spp. identifies a new class of oomycete effector associated with host adaptation.</title>
        <authorList>
            <person name="Gaulin E."/>
        </authorList>
    </citation>
    <scope>NUCLEOTIDE SEQUENCE</scope>
    <source>
        <strain evidence="2">CBS 578.67</strain>
    </source>
</reference>
<name>A0A6A4ZEB7_9STRA</name>
<feature type="transmembrane region" description="Helical" evidence="1">
    <location>
        <begin position="22"/>
        <end position="43"/>
    </location>
</feature>
<keyword evidence="1" id="KW-0472">Membrane</keyword>
<organism evidence="2">
    <name type="scientific">Aphanomyces stellatus</name>
    <dbReference type="NCBI Taxonomy" id="120398"/>
    <lineage>
        <taxon>Eukaryota</taxon>
        <taxon>Sar</taxon>
        <taxon>Stramenopiles</taxon>
        <taxon>Oomycota</taxon>
        <taxon>Saprolegniomycetes</taxon>
        <taxon>Saprolegniales</taxon>
        <taxon>Verrucalvaceae</taxon>
        <taxon>Aphanomyces</taxon>
    </lineage>
</organism>
<accession>A0A6A4ZEB7</accession>
<keyword evidence="1" id="KW-0812">Transmembrane</keyword>
<gene>
    <name evidence="2" type="ORF">As57867_004912</name>
</gene>
<dbReference type="EMBL" id="VJMH01001425">
    <property type="protein sequence ID" value="KAF0712070.1"/>
    <property type="molecule type" value="Genomic_DNA"/>
</dbReference>
<evidence type="ECO:0000256" key="1">
    <source>
        <dbReference type="SAM" id="Phobius"/>
    </source>
</evidence>
<keyword evidence="1" id="KW-1133">Transmembrane helix</keyword>
<feature type="non-terminal residue" evidence="2">
    <location>
        <position position="1"/>
    </location>
</feature>
<dbReference type="AlphaFoldDB" id="A0A6A4ZEB7"/>
<sequence>IKYGTESSALCYRQTRPSCKRLRVGVLLGALHVLAHWLAAWGYGRLRKYFAYFPYMRNAVIRDSDWYDNLQLLKFVHEAYGRPGLRSIPDNLYDRAIECYLTLCFSTLTTTTNLDIDAQGFVV</sequence>
<comment type="caution">
    <text evidence="2">The sequence shown here is derived from an EMBL/GenBank/DDBJ whole genome shotgun (WGS) entry which is preliminary data.</text>
</comment>
<evidence type="ECO:0000313" key="2">
    <source>
        <dbReference type="EMBL" id="KAF0712070.1"/>
    </source>
</evidence>
<proteinExistence type="predicted"/>
<protein>
    <submittedName>
        <fullName evidence="2">Uncharacterized protein</fullName>
    </submittedName>
</protein>